<name>A0A1E1W1G7_PECGO</name>
<feature type="region of interest" description="Disordered" evidence="1">
    <location>
        <begin position="151"/>
        <end position="192"/>
    </location>
</feature>
<dbReference type="EMBL" id="GDQN01010238">
    <property type="protein sequence ID" value="JAT80816.1"/>
    <property type="molecule type" value="Transcribed_RNA"/>
</dbReference>
<dbReference type="OrthoDB" id="4405280at2759"/>
<feature type="region of interest" description="Disordered" evidence="1">
    <location>
        <begin position="98"/>
        <end position="124"/>
    </location>
</feature>
<gene>
    <name evidence="2" type="ORF">g.3197</name>
</gene>
<feature type="compositionally biased region" description="Low complexity" evidence="1">
    <location>
        <begin position="180"/>
        <end position="192"/>
    </location>
</feature>
<organism evidence="2">
    <name type="scientific">Pectinophora gossypiella</name>
    <name type="common">Cotton pink bollworm</name>
    <name type="synonym">Depressaria gossypiella</name>
    <dbReference type="NCBI Taxonomy" id="13191"/>
    <lineage>
        <taxon>Eukaryota</taxon>
        <taxon>Metazoa</taxon>
        <taxon>Ecdysozoa</taxon>
        <taxon>Arthropoda</taxon>
        <taxon>Hexapoda</taxon>
        <taxon>Insecta</taxon>
        <taxon>Pterygota</taxon>
        <taxon>Neoptera</taxon>
        <taxon>Endopterygota</taxon>
        <taxon>Lepidoptera</taxon>
        <taxon>Glossata</taxon>
        <taxon>Ditrysia</taxon>
        <taxon>Gelechioidea</taxon>
        <taxon>Gelechiidae</taxon>
        <taxon>Apatetrinae</taxon>
        <taxon>Pectinophora</taxon>
    </lineage>
</organism>
<reference evidence="2" key="1">
    <citation type="submission" date="2015-09" db="EMBL/GenBank/DDBJ databases">
        <title>De novo assembly of Pectinophora gossypiella (Pink Bollworm) gut transcriptome.</title>
        <authorList>
            <person name="Tassone E.E."/>
        </authorList>
    </citation>
    <scope>NUCLEOTIDE SEQUENCE</scope>
</reference>
<dbReference type="AlphaFoldDB" id="A0A1E1W1G7"/>
<feature type="compositionally biased region" description="Polar residues" evidence="1">
    <location>
        <begin position="151"/>
        <end position="162"/>
    </location>
</feature>
<evidence type="ECO:0000256" key="1">
    <source>
        <dbReference type="SAM" id="MobiDB-lite"/>
    </source>
</evidence>
<feature type="non-terminal residue" evidence="2">
    <location>
        <position position="234"/>
    </location>
</feature>
<sequence length="234" mass="25407">QSTTNVVENVKTESAINEDTTSQPAELIPTMNSVFSTNKEQTPTTVRSDVTEITTKGIETYTPDSNIEKQSTLESDVLLQSSSTIHVESTVKPYVKHNVTSGLSTPSTENKNTKTPENQRQLNNNYTEITIIQTSTNNVSKSLQTGVSDNVTSSIDTHTVPSVTKPYSLASSDNDNETHTTTQSSEDTISSQISETITTISQETSKDSVDTSTTLMRTVTTELISDDTITSTPE</sequence>
<evidence type="ECO:0000313" key="2">
    <source>
        <dbReference type="EMBL" id="JAT80816.1"/>
    </source>
</evidence>
<accession>A0A1E1W1G7</accession>
<proteinExistence type="predicted"/>
<protein>
    <submittedName>
        <fullName evidence="2">Uncharacterized protein</fullName>
    </submittedName>
</protein>
<feature type="region of interest" description="Disordered" evidence="1">
    <location>
        <begin position="1"/>
        <end position="23"/>
    </location>
</feature>
<feature type="non-terminal residue" evidence="2">
    <location>
        <position position="1"/>
    </location>
</feature>